<gene>
    <name evidence="2" type="ORF">FB559_2559</name>
</gene>
<accession>A0A543CIS3</accession>
<evidence type="ECO:0000313" key="3">
    <source>
        <dbReference type="Proteomes" id="UP000316096"/>
    </source>
</evidence>
<sequence length="262" mass="26898">MVPGRSRVRRLASAVACCPGVLPMMRLPVMRSVARPVTRRLLMMVGVAVAGWLLGVAGQAHADQAHADTVPGARLPGVAVRTEHVTATAARVLGERRVVPAVRKAGAVLAPARPSAILALPPAVIDKLGELDKFDSPRPRTPVGSAGPSRTRRHGDAGSQAGVSGGPVSHIGPHAVTGASEKASTDGATHTAPSFPRQPRPLPERGHALPPSAGDGGTHQAGVRRKTEPGTAYSLPAIPILRIGTLPPAVRTAADEPSFSPD</sequence>
<name>A0A543CIS3_9ACTN</name>
<evidence type="ECO:0000256" key="1">
    <source>
        <dbReference type="SAM" id="MobiDB-lite"/>
    </source>
</evidence>
<evidence type="ECO:0000313" key="2">
    <source>
        <dbReference type="EMBL" id="TQL96993.1"/>
    </source>
</evidence>
<reference evidence="2 3" key="1">
    <citation type="submission" date="2019-06" db="EMBL/GenBank/DDBJ databases">
        <title>Sequencing the genomes of 1000 actinobacteria strains.</title>
        <authorList>
            <person name="Klenk H.-P."/>
        </authorList>
    </citation>
    <scope>NUCLEOTIDE SEQUENCE [LARGE SCALE GENOMIC DNA]</scope>
    <source>
        <strain evidence="2 3">DSM 102200</strain>
    </source>
</reference>
<comment type="caution">
    <text evidence="2">The sequence shown here is derived from an EMBL/GenBank/DDBJ whole genome shotgun (WGS) entry which is preliminary data.</text>
</comment>
<dbReference type="AlphaFoldDB" id="A0A543CIS3"/>
<protein>
    <submittedName>
        <fullName evidence="2">Uncharacterized protein</fullName>
    </submittedName>
</protein>
<dbReference type="EMBL" id="VFOZ01000001">
    <property type="protein sequence ID" value="TQL96993.1"/>
    <property type="molecule type" value="Genomic_DNA"/>
</dbReference>
<keyword evidence="3" id="KW-1185">Reference proteome</keyword>
<feature type="region of interest" description="Disordered" evidence="1">
    <location>
        <begin position="131"/>
        <end position="234"/>
    </location>
</feature>
<organism evidence="2 3">
    <name type="scientific">Actinoallomurus bryophytorum</name>
    <dbReference type="NCBI Taxonomy" id="1490222"/>
    <lineage>
        <taxon>Bacteria</taxon>
        <taxon>Bacillati</taxon>
        <taxon>Actinomycetota</taxon>
        <taxon>Actinomycetes</taxon>
        <taxon>Streptosporangiales</taxon>
        <taxon>Thermomonosporaceae</taxon>
        <taxon>Actinoallomurus</taxon>
    </lineage>
</organism>
<dbReference type="Proteomes" id="UP000316096">
    <property type="component" value="Unassembled WGS sequence"/>
</dbReference>
<proteinExistence type="predicted"/>